<feature type="compositionally biased region" description="Basic and acidic residues" evidence="2">
    <location>
        <begin position="186"/>
        <end position="203"/>
    </location>
</feature>
<dbReference type="GO" id="GO:0005634">
    <property type="term" value="C:nucleus"/>
    <property type="evidence" value="ECO:0007669"/>
    <property type="project" value="TreeGrafter"/>
</dbReference>
<proteinExistence type="inferred from homology"/>
<reference evidence="4" key="1">
    <citation type="journal article" date="2020" name="Fungal Divers.">
        <title>Resolving the Mortierellaceae phylogeny through synthesis of multi-gene phylogenetics and phylogenomics.</title>
        <authorList>
            <person name="Vandepol N."/>
            <person name="Liber J."/>
            <person name="Desiro A."/>
            <person name="Na H."/>
            <person name="Kennedy M."/>
            <person name="Barry K."/>
            <person name="Grigoriev I.V."/>
            <person name="Miller A.N."/>
            <person name="O'Donnell K."/>
            <person name="Stajich J.E."/>
            <person name="Bonito G."/>
        </authorList>
    </citation>
    <scope>NUCLEOTIDE SEQUENCE</scope>
    <source>
        <strain evidence="4">NRRL 2769</strain>
    </source>
</reference>
<keyword evidence="5" id="KW-1185">Reference proteome</keyword>
<evidence type="ECO:0000313" key="5">
    <source>
        <dbReference type="Proteomes" id="UP000703661"/>
    </source>
</evidence>
<dbReference type="InterPro" id="IPR036187">
    <property type="entry name" value="DNA_mismatch_repair_MutS_sf"/>
</dbReference>
<dbReference type="AlphaFoldDB" id="A0A9P6MY92"/>
<protein>
    <submittedName>
        <fullName evidence="4">MutS protein msh5</fullName>
    </submittedName>
</protein>
<dbReference type="GO" id="GO:0006298">
    <property type="term" value="P:mismatch repair"/>
    <property type="evidence" value="ECO:0007669"/>
    <property type="project" value="InterPro"/>
</dbReference>
<evidence type="ECO:0000259" key="3">
    <source>
        <dbReference type="SMART" id="SM00533"/>
    </source>
</evidence>
<comment type="caution">
    <text evidence="4">The sequence shown here is derived from an EMBL/GenBank/DDBJ whole genome shotgun (WGS) entry which is preliminary data.</text>
</comment>
<dbReference type="GO" id="GO:0140664">
    <property type="term" value="F:ATP-dependent DNA damage sensor activity"/>
    <property type="evidence" value="ECO:0007669"/>
    <property type="project" value="InterPro"/>
</dbReference>
<feature type="compositionally biased region" description="Polar residues" evidence="2">
    <location>
        <begin position="72"/>
        <end position="87"/>
    </location>
</feature>
<dbReference type="PANTHER" id="PTHR11361:SF20">
    <property type="entry name" value="MUTS PROTEIN HOMOLOG 5"/>
    <property type="match status" value="1"/>
</dbReference>
<feature type="compositionally biased region" description="Polar residues" evidence="2">
    <location>
        <begin position="1"/>
        <end position="14"/>
    </location>
</feature>
<sequence length="710" mass="78284">MDHNSTAAQTSVSSRNRKRRRLSGTNTQSDSVIGSESVLMPESTSASTPEQDESNCAQVSTKTIDDVPESAISGNSGRGTESSSPRESASAIAATTTWSVSTCCIAKCPSSIAASSAAATHQSGTKSIASHPHPKEYQSTQLQSPQTSPALSSTSSAIRRGDSALHIQSSPAQDTKAPLRTRAKTRFPEQRPIADLDQRKDSQSHSQHPFTPVVNLSIAESDCGDSTSNGDQQSLWQQCQDSVDYQTSSGPLPGHEIIMAINAKGRTMGFSYYDGQMAKLFVMQDMAECNPVTMAETVKVQLRPTLILANARLDDNVMDALRFDETGHETKIEIRPGTEFSYHVAKSRLISVSINISRSERISNPARGLRSQTCFPEMDESALRNAQLRLSNSIDLESTESVGCAGAIVNFLSRRGISHRAAGGGCSLAILAIESFAIDSYMFININSLSSLQIFEDESHPSMHSSIRGRKEGLSLYGILNHTKTSQGRYLLKQWLLRPSLDLSIIHARQQSVECFSRTENQSTVGQLASSLSHIKNIPKVLQTLPRKATISEWQAILQFGYYCLKIYSYAQEILVGDSPIIQEILQQFVVKDLVEIGTFINDVLDFDESVIEGRCVVKHNVDEELDRMRHTYHGLDSFLSDIAKEISQTIPSDFTSTINVIYFPQLGYLITVPMNPDWKTDQDFYLEGLSYQVFWVLYMDVTLPVSYTH</sequence>
<dbReference type="Proteomes" id="UP000703661">
    <property type="component" value="Unassembled WGS sequence"/>
</dbReference>
<feature type="compositionally biased region" description="Low complexity" evidence="2">
    <location>
        <begin position="138"/>
        <end position="149"/>
    </location>
</feature>
<dbReference type="PANTHER" id="PTHR11361">
    <property type="entry name" value="DNA MISMATCH REPAIR PROTEIN MUTS FAMILY MEMBER"/>
    <property type="match status" value="1"/>
</dbReference>
<feature type="compositionally biased region" description="Polar residues" evidence="2">
    <location>
        <begin position="42"/>
        <end position="62"/>
    </location>
</feature>
<dbReference type="SUPFAM" id="SSF48334">
    <property type="entry name" value="DNA repair protein MutS, domain III"/>
    <property type="match status" value="1"/>
</dbReference>
<feature type="region of interest" description="Disordered" evidence="2">
    <location>
        <begin position="1"/>
        <end position="90"/>
    </location>
</feature>
<evidence type="ECO:0000313" key="4">
    <source>
        <dbReference type="EMBL" id="KAG0017393.1"/>
    </source>
</evidence>
<evidence type="ECO:0000256" key="2">
    <source>
        <dbReference type="SAM" id="MobiDB-lite"/>
    </source>
</evidence>
<name>A0A9P6MY92_9FUNG</name>
<feature type="region of interest" description="Disordered" evidence="2">
    <location>
        <begin position="123"/>
        <end position="209"/>
    </location>
</feature>
<gene>
    <name evidence="4" type="primary">MSH5_2</name>
    <name evidence="4" type="ORF">BGZ80_008317</name>
</gene>
<dbReference type="GO" id="GO:0005524">
    <property type="term" value="F:ATP binding"/>
    <property type="evidence" value="ECO:0007669"/>
    <property type="project" value="InterPro"/>
</dbReference>
<dbReference type="EMBL" id="JAAAID010000447">
    <property type="protein sequence ID" value="KAG0017393.1"/>
    <property type="molecule type" value="Genomic_DNA"/>
</dbReference>
<feature type="compositionally biased region" description="Polar residues" evidence="2">
    <location>
        <begin position="23"/>
        <end position="34"/>
    </location>
</feature>
<evidence type="ECO:0000256" key="1">
    <source>
        <dbReference type="ARBA" id="ARBA00006271"/>
    </source>
</evidence>
<dbReference type="InterPro" id="IPR045076">
    <property type="entry name" value="MutS"/>
</dbReference>
<dbReference type="Gene3D" id="1.10.1420.10">
    <property type="match status" value="1"/>
</dbReference>
<dbReference type="Pfam" id="PF05192">
    <property type="entry name" value="MutS_III"/>
    <property type="match status" value="1"/>
</dbReference>
<organism evidence="4 5">
    <name type="scientific">Entomortierella chlamydospora</name>
    <dbReference type="NCBI Taxonomy" id="101097"/>
    <lineage>
        <taxon>Eukaryota</taxon>
        <taxon>Fungi</taxon>
        <taxon>Fungi incertae sedis</taxon>
        <taxon>Mucoromycota</taxon>
        <taxon>Mortierellomycotina</taxon>
        <taxon>Mortierellomycetes</taxon>
        <taxon>Mortierellales</taxon>
        <taxon>Mortierellaceae</taxon>
        <taxon>Entomortierella</taxon>
    </lineage>
</organism>
<comment type="similarity">
    <text evidence="1">Belongs to the DNA mismatch repair MutS family.</text>
</comment>
<accession>A0A9P6MY92</accession>
<dbReference type="SMART" id="SM00533">
    <property type="entry name" value="MUTSd"/>
    <property type="match status" value="1"/>
</dbReference>
<dbReference type="InterPro" id="IPR007696">
    <property type="entry name" value="DNA_mismatch_repair_MutS_core"/>
</dbReference>
<dbReference type="GO" id="GO:0030983">
    <property type="term" value="F:mismatched DNA binding"/>
    <property type="evidence" value="ECO:0007669"/>
    <property type="project" value="InterPro"/>
</dbReference>
<feature type="domain" description="DNA mismatch repair protein MutS core" evidence="3">
    <location>
        <begin position="471"/>
        <end position="710"/>
    </location>
</feature>
<dbReference type="GO" id="GO:0051026">
    <property type="term" value="P:chiasma assembly"/>
    <property type="evidence" value="ECO:0007669"/>
    <property type="project" value="TreeGrafter"/>
</dbReference>